<protein>
    <submittedName>
        <fullName evidence="1">Uncharacterized protein</fullName>
    </submittedName>
</protein>
<keyword evidence="2" id="KW-1185">Reference proteome</keyword>
<dbReference type="CTD" id="20317851"/>
<sequence length="215" mass="24220">MLQSNSPNSAIDLPFQETQSGFIRRKHTACMPPHQKAEPPLTSELSELIVLLERHLLLILTTFHLLFPRMAVDCSTSACLAYLGLSGRKRPSQTTEHKKPWGICIKRDFHRIEAVLTTSTHSIQLSEHCHMYTQPTILTSRMRSILSVGRCSSEDAPGVCGYNQVPISTYFWECESVWPKLEYLQNHGVQVSTGENLVDIVLIFGNESEVQALLN</sequence>
<evidence type="ECO:0000313" key="2">
    <source>
        <dbReference type="Proteomes" id="UP000054324"/>
    </source>
</evidence>
<dbReference type="EMBL" id="KL596672">
    <property type="protein sequence ID" value="KER29752.1"/>
    <property type="molecule type" value="Genomic_DNA"/>
</dbReference>
<dbReference type="KEGG" id="ovi:T265_03664"/>
<dbReference type="RefSeq" id="XP_009166470.1">
    <property type="nucleotide sequence ID" value="XM_009168206.1"/>
</dbReference>
<dbReference type="Proteomes" id="UP000054324">
    <property type="component" value="Unassembled WGS sequence"/>
</dbReference>
<dbReference type="GeneID" id="20317851"/>
<dbReference type="AlphaFoldDB" id="A0A074ZV82"/>
<evidence type="ECO:0000313" key="1">
    <source>
        <dbReference type="EMBL" id="KER29752.1"/>
    </source>
</evidence>
<proteinExistence type="predicted"/>
<name>A0A074ZV82_OPIVI</name>
<organism evidence="1 2">
    <name type="scientific">Opisthorchis viverrini</name>
    <name type="common">Southeast Asian liver fluke</name>
    <dbReference type="NCBI Taxonomy" id="6198"/>
    <lineage>
        <taxon>Eukaryota</taxon>
        <taxon>Metazoa</taxon>
        <taxon>Spiralia</taxon>
        <taxon>Lophotrochozoa</taxon>
        <taxon>Platyhelminthes</taxon>
        <taxon>Trematoda</taxon>
        <taxon>Digenea</taxon>
        <taxon>Opisthorchiida</taxon>
        <taxon>Opisthorchiata</taxon>
        <taxon>Opisthorchiidae</taxon>
        <taxon>Opisthorchis</taxon>
    </lineage>
</organism>
<accession>A0A074ZV82</accession>
<gene>
    <name evidence="1" type="ORF">T265_03664</name>
</gene>
<reference evidence="1 2" key="1">
    <citation type="submission" date="2013-11" db="EMBL/GenBank/DDBJ databases">
        <title>Opisthorchis viverrini - life in the bile duct.</title>
        <authorList>
            <person name="Young N.D."/>
            <person name="Nagarajan N."/>
            <person name="Lin S.J."/>
            <person name="Korhonen P.K."/>
            <person name="Jex A.R."/>
            <person name="Hall R.S."/>
            <person name="Safavi-Hemami H."/>
            <person name="Kaewkong W."/>
            <person name="Bertrand D."/>
            <person name="Gao S."/>
            <person name="Seet Q."/>
            <person name="Wongkham S."/>
            <person name="Teh B.T."/>
            <person name="Wongkham C."/>
            <person name="Intapan P.M."/>
            <person name="Maleewong W."/>
            <person name="Yang X."/>
            <person name="Hu M."/>
            <person name="Wang Z."/>
            <person name="Hofmann A."/>
            <person name="Sternberg P.W."/>
            <person name="Tan P."/>
            <person name="Wang J."/>
            <person name="Gasser R.B."/>
        </authorList>
    </citation>
    <scope>NUCLEOTIDE SEQUENCE [LARGE SCALE GENOMIC DNA]</scope>
</reference>